<dbReference type="InterPro" id="IPR002182">
    <property type="entry name" value="NB-ARC"/>
</dbReference>
<keyword evidence="3" id="KW-1185">Reference proteome</keyword>
<dbReference type="InterPro" id="IPR027417">
    <property type="entry name" value="P-loop_NTPase"/>
</dbReference>
<gene>
    <name evidence="2" type="ORF">Scep_014320</name>
</gene>
<dbReference type="Proteomes" id="UP001419268">
    <property type="component" value="Unassembled WGS sequence"/>
</dbReference>
<dbReference type="PANTHER" id="PTHR36766:SF48">
    <property type="entry name" value="DISEASE RESISTANCE PROTEIN RGA3"/>
    <property type="match status" value="1"/>
</dbReference>
<dbReference type="SUPFAM" id="SSF52540">
    <property type="entry name" value="P-loop containing nucleoside triphosphate hydrolases"/>
    <property type="match status" value="1"/>
</dbReference>
<name>A0AAP0J117_9MAGN</name>
<dbReference type="Pfam" id="PF00931">
    <property type="entry name" value="NB-ARC"/>
    <property type="match status" value="1"/>
</dbReference>
<protein>
    <recommendedName>
        <fullName evidence="1">NB-ARC domain-containing protein</fullName>
    </recommendedName>
</protein>
<dbReference type="PANTHER" id="PTHR36766">
    <property type="entry name" value="PLANT BROAD-SPECTRUM MILDEW RESISTANCE PROTEIN RPW8"/>
    <property type="match status" value="1"/>
</dbReference>
<sequence>MFVLIRQGIWYCSCILKSVKKKIYSKLETKNRIKGKVRDFFTHSNPLAFRFEMAHRVKEINLRLEKIENEKEKFMFDANLVLAHSQISRGGTVNRETASFVIDSEVVERQDDKSKIIDMLLHKGNAVHEIFSVIPIVGFGGLGKPTLAQLLYNDMEVGKKFDLKMWVWLSNNFDVKRVIREMMESIFK</sequence>
<evidence type="ECO:0000259" key="1">
    <source>
        <dbReference type="Pfam" id="PF00931"/>
    </source>
</evidence>
<accession>A0AAP0J117</accession>
<reference evidence="2 3" key="1">
    <citation type="submission" date="2024-01" db="EMBL/GenBank/DDBJ databases">
        <title>Genome assemblies of Stephania.</title>
        <authorList>
            <person name="Yang L."/>
        </authorList>
    </citation>
    <scope>NUCLEOTIDE SEQUENCE [LARGE SCALE GENOMIC DNA]</scope>
    <source>
        <strain evidence="2">JXDWG</strain>
        <tissue evidence="2">Leaf</tissue>
    </source>
</reference>
<dbReference type="GO" id="GO:0043531">
    <property type="term" value="F:ADP binding"/>
    <property type="evidence" value="ECO:0007669"/>
    <property type="project" value="InterPro"/>
</dbReference>
<evidence type="ECO:0000313" key="2">
    <source>
        <dbReference type="EMBL" id="KAK9125474.1"/>
    </source>
</evidence>
<feature type="domain" description="NB-ARC" evidence="1">
    <location>
        <begin position="110"/>
        <end position="186"/>
    </location>
</feature>
<dbReference type="Gene3D" id="3.40.50.300">
    <property type="entry name" value="P-loop containing nucleotide triphosphate hydrolases"/>
    <property type="match status" value="1"/>
</dbReference>
<dbReference type="EMBL" id="JBBNAG010000006">
    <property type="protein sequence ID" value="KAK9125474.1"/>
    <property type="molecule type" value="Genomic_DNA"/>
</dbReference>
<evidence type="ECO:0000313" key="3">
    <source>
        <dbReference type="Proteomes" id="UP001419268"/>
    </source>
</evidence>
<proteinExistence type="predicted"/>
<comment type="caution">
    <text evidence="2">The sequence shown here is derived from an EMBL/GenBank/DDBJ whole genome shotgun (WGS) entry which is preliminary data.</text>
</comment>
<dbReference type="AlphaFoldDB" id="A0AAP0J117"/>
<organism evidence="2 3">
    <name type="scientific">Stephania cephalantha</name>
    <dbReference type="NCBI Taxonomy" id="152367"/>
    <lineage>
        <taxon>Eukaryota</taxon>
        <taxon>Viridiplantae</taxon>
        <taxon>Streptophyta</taxon>
        <taxon>Embryophyta</taxon>
        <taxon>Tracheophyta</taxon>
        <taxon>Spermatophyta</taxon>
        <taxon>Magnoliopsida</taxon>
        <taxon>Ranunculales</taxon>
        <taxon>Menispermaceae</taxon>
        <taxon>Menispermoideae</taxon>
        <taxon>Cissampelideae</taxon>
        <taxon>Stephania</taxon>
    </lineage>
</organism>